<dbReference type="PANTHER" id="PTHR30447:SF0">
    <property type="entry name" value="FRUCTOSE-1,6-BISPHOSPHATASE 1 CLASS 2-RELATED"/>
    <property type="match status" value="1"/>
</dbReference>
<dbReference type="SUPFAM" id="SSF56655">
    <property type="entry name" value="Carbohydrate phosphatase"/>
    <property type="match status" value="1"/>
</dbReference>
<keyword evidence="2" id="KW-0378">Hydrolase</keyword>
<dbReference type="GO" id="GO:0006094">
    <property type="term" value="P:gluconeogenesis"/>
    <property type="evidence" value="ECO:0007669"/>
    <property type="project" value="InterPro"/>
</dbReference>
<feature type="region of interest" description="Disordered" evidence="5">
    <location>
        <begin position="44"/>
        <end position="67"/>
    </location>
</feature>
<evidence type="ECO:0000256" key="1">
    <source>
        <dbReference type="ARBA" id="ARBA00022723"/>
    </source>
</evidence>
<dbReference type="GO" id="GO:0006071">
    <property type="term" value="P:glycerol metabolic process"/>
    <property type="evidence" value="ECO:0007669"/>
    <property type="project" value="InterPro"/>
</dbReference>
<dbReference type="OrthoDB" id="565595at2759"/>
<name>C1E9Z1_MICCC</name>
<dbReference type="Gene3D" id="3.40.190.90">
    <property type="match status" value="1"/>
</dbReference>
<proteinExistence type="predicted"/>
<keyword evidence="7" id="KW-1185">Reference proteome</keyword>
<evidence type="ECO:0000313" key="6">
    <source>
        <dbReference type="EMBL" id="ACO65116.1"/>
    </source>
</evidence>
<accession>C1E9Z1</accession>
<keyword evidence="3" id="KW-0464">Manganese</keyword>
<dbReference type="AlphaFoldDB" id="C1E9Z1"/>
<dbReference type="GO" id="GO:0030388">
    <property type="term" value="P:fructose 1,6-bisphosphate metabolic process"/>
    <property type="evidence" value="ECO:0007669"/>
    <property type="project" value="TreeGrafter"/>
</dbReference>
<dbReference type="GeneID" id="8244799"/>
<dbReference type="CDD" id="cd01516">
    <property type="entry name" value="FBPase_glpX"/>
    <property type="match status" value="1"/>
</dbReference>
<gene>
    <name evidence="6" type="primary">GLPX</name>
    <name evidence="6" type="ORF">MICPUN_59889</name>
</gene>
<evidence type="ECO:0000256" key="3">
    <source>
        <dbReference type="ARBA" id="ARBA00023211"/>
    </source>
</evidence>
<dbReference type="InterPro" id="IPR004464">
    <property type="entry name" value="FBPase_class-2/SBPase"/>
</dbReference>
<dbReference type="FunFam" id="3.40.190.90:FF:000001">
    <property type="entry name" value="Fructose-1,6-bisphosphatase"/>
    <property type="match status" value="1"/>
</dbReference>
<dbReference type="KEGG" id="mis:MICPUN_59889"/>
<dbReference type="Gene3D" id="3.30.540.10">
    <property type="entry name" value="Fructose-1,6-Bisphosphatase, subunit A, domain 1"/>
    <property type="match status" value="1"/>
</dbReference>
<reference evidence="6 7" key="1">
    <citation type="journal article" date="2009" name="Science">
        <title>Green evolution and dynamic adaptations revealed by genomes of the marine picoeukaryotes Micromonas.</title>
        <authorList>
            <person name="Worden A.Z."/>
            <person name="Lee J.H."/>
            <person name="Mock T."/>
            <person name="Rouze P."/>
            <person name="Simmons M.P."/>
            <person name="Aerts A.L."/>
            <person name="Allen A.E."/>
            <person name="Cuvelier M.L."/>
            <person name="Derelle E."/>
            <person name="Everett M.V."/>
            <person name="Foulon E."/>
            <person name="Grimwood J."/>
            <person name="Gundlach H."/>
            <person name="Henrissat B."/>
            <person name="Napoli C."/>
            <person name="McDonald S.M."/>
            <person name="Parker M.S."/>
            <person name="Rombauts S."/>
            <person name="Salamov A."/>
            <person name="Von Dassow P."/>
            <person name="Badger J.H."/>
            <person name="Coutinho P.M."/>
            <person name="Demir E."/>
            <person name="Dubchak I."/>
            <person name="Gentemann C."/>
            <person name="Eikrem W."/>
            <person name="Gready J.E."/>
            <person name="John U."/>
            <person name="Lanier W."/>
            <person name="Lindquist E.A."/>
            <person name="Lucas S."/>
            <person name="Mayer K.F."/>
            <person name="Moreau H."/>
            <person name="Not F."/>
            <person name="Otillar R."/>
            <person name="Panaud O."/>
            <person name="Pangilinan J."/>
            <person name="Paulsen I."/>
            <person name="Piegu B."/>
            <person name="Poliakov A."/>
            <person name="Robbens S."/>
            <person name="Schmutz J."/>
            <person name="Toulza E."/>
            <person name="Wyss T."/>
            <person name="Zelensky A."/>
            <person name="Zhou K."/>
            <person name="Armbrust E.V."/>
            <person name="Bhattacharya D."/>
            <person name="Goodenough U.W."/>
            <person name="Van de Peer Y."/>
            <person name="Grigoriev I.V."/>
        </authorList>
    </citation>
    <scope>NUCLEOTIDE SEQUENCE [LARGE SCALE GENOMIC DNA]</scope>
    <source>
        <strain evidence="7">RCC299 / NOUM17</strain>
    </source>
</reference>
<feature type="region of interest" description="Disordered" evidence="5">
    <location>
        <begin position="100"/>
        <end position="127"/>
    </location>
</feature>
<evidence type="ECO:0000256" key="2">
    <source>
        <dbReference type="ARBA" id="ARBA00022801"/>
    </source>
</evidence>
<dbReference type="RefSeq" id="XP_002503858.1">
    <property type="nucleotide sequence ID" value="XM_002503812.1"/>
</dbReference>
<dbReference type="GO" id="GO:0046872">
    <property type="term" value="F:metal ion binding"/>
    <property type="evidence" value="ECO:0007669"/>
    <property type="project" value="UniProtKB-KW"/>
</dbReference>
<dbReference type="GO" id="GO:0005829">
    <property type="term" value="C:cytosol"/>
    <property type="evidence" value="ECO:0007669"/>
    <property type="project" value="TreeGrafter"/>
</dbReference>
<dbReference type="NCBIfam" id="TIGR00330">
    <property type="entry name" value="glpX"/>
    <property type="match status" value="1"/>
</dbReference>
<dbReference type="InParanoid" id="C1E9Z1"/>
<dbReference type="Pfam" id="PF03320">
    <property type="entry name" value="FBPase_glpX"/>
    <property type="match status" value="1"/>
</dbReference>
<evidence type="ECO:0000256" key="5">
    <source>
        <dbReference type="SAM" id="MobiDB-lite"/>
    </source>
</evidence>
<keyword evidence="1" id="KW-0479">Metal-binding</keyword>
<dbReference type="Proteomes" id="UP000002009">
    <property type="component" value="Chromosome 7"/>
</dbReference>
<dbReference type="OMA" id="AVFYMDK"/>
<evidence type="ECO:0000313" key="7">
    <source>
        <dbReference type="Proteomes" id="UP000002009"/>
    </source>
</evidence>
<keyword evidence="4" id="KW-0119">Carbohydrate metabolism</keyword>
<dbReference type="EMBL" id="CP001328">
    <property type="protein sequence ID" value="ACO65116.1"/>
    <property type="molecule type" value="Genomic_DNA"/>
</dbReference>
<sequence length="484" mass="51097">MRATSTALTPYRAAVDPLRRADHRAARLRRVAPAPRVVAKGLESFGGSNAASSGGSLGRRNARRAHPKIVPISNARRTVAKNVVLQANDVEDGEELTALDANKPYTPPHALPGDPSSPTHDKSSRHHQDLVSNHIVHQISTEPSTGTLASCNRNLALEMVRVTESAAVAAARWLGKGDKMAADGAAVRAMRQALMHVDFSGRVVIGEGEKDDAPMLHNGELVGTGVEPVAEIAVDPIDGTTLVAGGRNGAVSVIAIAERGALFDPGPAFYMDKLVVGPAAVGHVDITRSPTVNVHAIARALKKPVSEVTCVVLDRDRHVGLVEELRMAGARIKLISDGDVEAAIAVCDPESGVDALFGIGGTPEGVIAAAAIRCMGGEIQGQLWVRSPEEAAACRAAGADPMRVLRTNDLCGGEEVFFTVTGISDGDLLDGVNFHDFGATTHSYIMRAPSGTIRYMKTYHRWKDRMAQTNKLQDSLTGGGAFKL</sequence>
<organism evidence="6 7">
    <name type="scientific">Micromonas commoda (strain RCC299 / NOUM17 / CCMP2709)</name>
    <name type="common">Picoplanktonic green alga</name>
    <dbReference type="NCBI Taxonomy" id="296587"/>
    <lineage>
        <taxon>Eukaryota</taxon>
        <taxon>Viridiplantae</taxon>
        <taxon>Chlorophyta</taxon>
        <taxon>Mamiellophyceae</taxon>
        <taxon>Mamiellales</taxon>
        <taxon>Mamiellaceae</taxon>
        <taxon>Micromonas</taxon>
    </lineage>
</organism>
<dbReference type="GO" id="GO:0042132">
    <property type="term" value="F:fructose 1,6-bisphosphate 1-phosphatase activity"/>
    <property type="evidence" value="ECO:0007669"/>
    <property type="project" value="InterPro"/>
</dbReference>
<dbReference type="PANTHER" id="PTHR30447">
    <property type="entry name" value="FRUCTOSE-1,6-BISPHOSPHATASE CLASS 2"/>
    <property type="match status" value="1"/>
</dbReference>
<dbReference type="eggNOG" id="ENOG502S1HT">
    <property type="taxonomic scope" value="Eukaryota"/>
</dbReference>
<evidence type="ECO:0000256" key="4">
    <source>
        <dbReference type="ARBA" id="ARBA00023277"/>
    </source>
</evidence>
<dbReference type="STRING" id="296587.C1E9Z1"/>
<protein>
    <submittedName>
        <fullName evidence="6">Bacterial-like fructose-1,6-bisphosphatase</fullName>
    </submittedName>
</protein>